<evidence type="ECO:0000256" key="6">
    <source>
        <dbReference type="ARBA" id="ARBA00022723"/>
    </source>
</evidence>
<dbReference type="EC" id="4.1.99.12" evidence="4"/>
<evidence type="ECO:0000256" key="4">
    <source>
        <dbReference type="ARBA" id="ARBA00012153"/>
    </source>
</evidence>
<evidence type="ECO:0000256" key="1">
    <source>
        <dbReference type="ARBA" id="ARBA00004904"/>
    </source>
</evidence>
<keyword evidence="5" id="KW-0686">Riboflavin biosynthesis</keyword>
<feature type="domain" description="GTP cyclohydrolase II" evidence="7">
    <location>
        <begin position="141"/>
        <end position="213"/>
    </location>
</feature>
<comment type="pathway">
    <text evidence="1">Cofactor biosynthesis; riboflavin biosynthesis; 2-hydroxy-3-oxobutyl phosphate from D-ribulose 5-phosphate: step 1/1.</text>
</comment>
<dbReference type="SUPFAM" id="SSF142695">
    <property type="entry name" value="RibA-like"/>
    <property type="match status" value="1"/>
</dbReference>
<evidence type="ECO:0000256" key="5">
    <source>
        <dbReference type="ARBA" id="ARBA00022619"/>
    </source>
</evidence>
<dbReference type="SUPFAM" id="SSF55821">
    <property type="entry name" value="YrdC/RibB"/>
    <property type="match status" value="1"/>
</dbReference>
<dbReference type="Gene3D" id="3.40.50.10990">
    <property type="entry name" value="GTP cyclohydrolase II"/>
    <property type="match status" value="1"/>
</dbReference>
<dbReference type="Gene3D" id="3.90.870.10">
    <property type="entry name" value="DHBP synthase"/>
    <property type="match status" value="1"/>
</dbReference>
<reference evidence="8 9" key="1">
    <citation type="journal article" date="2024" name="G3 (Bethesda)">
        <title>Genome assembly of Hibiscus sabdariffa L. provides insights into metabolisms of medicinal natural products.</title>
        <authorList>
            <person name="Kim T."/>
        </authorList>
    </citation>
    <scope>NUCLEOTIDE SEQUENCE [LARGE SCALE GENOMIC DNA]</scope>
    <source>
        <strain evidence="8">TK-2024</strain>
        <tissue evidence="8">Old leaves</tissue>
    </source>
</reference>
<dbReference type="InterPro" id="IPR036144">
    <property type="entry name" value="RibA-like_sf"/>
</dbReference>
<dbReference type="PANTHER" id="PTHR21327">
    <property type="entry name" value="GTP CYCLOHYDROLASE II-RELATED"/>
    <property type="match status" value="1"/>
</dbReference>
<organism evidence="8 9">
    <name type="scientific">Hibiscus sabdariffa</name>
    <name type="common">roselle</name>
    <dbReference type="NCBI Taxonomy" id="183260"/>
    <lineage>
        <taxon>Eukaryota</taxon>
        <taxon>Viridiplantae</taxon>
        <taxon>Streptophyta</taxon>
        <taxon>Embryophyta</taxon>
        <taxon>Tracheophyta</taxon>
        <taxon>Spermatophyta</taxon>
        <taxon>Magnoliopsida</taxon>
        <taxon>eudicotyledons</taxon>
        <taxon>Gunneridae</taxon>
        <taxon>Pentapetalae</taxon>
        <taxon>rosids</taxon>
        <taxon>malvids</taxon>
        <taxon>Malvales</taxon>
        <taxon>Malvaceae</taxon>
        <taxon>Malvoideae</taxon>
        <taxon>Hibiscus</taxon>
    </lineage>
</organism>
<comment type="caution">
    <text evidence="8">The sequence shown here is derived from an EMBL/GenBank/DDBJ whole genome shotgun (WGS) entry which is preliminary data.</text>
</comment>
<dbReference type="InterPro" id="IPR017945">
    <property type="entry name" value="DHBP_synth_RibB-like_a/b_dom"/>
</dbReference>
<dbReference type="Pfam" id="PF00926">
    <property type="entry name" value="DHBP_synthase"/>
    <property type="match status" value="1"/>
</dbReference>
<comment type="similarity">
    <text evidence="3">In the C-terminal section; belongs to the GTP cyclohydrolase II family.</text>
</comment>
<keyword evidence="9" id="KW-1185">Reference proteome</keyword>
<sequence length="220" mass="23821">MGLNFKGASKVRASLVSHPTGNGVVAGETGFVDGLVDHKTRIEIQPDVIGFGTLAAEIIPMTGDFFDDEYDLDHPTEGFASIPEAIEDIHQGKDAKHGTTTEASVDLAVLAGLEPVAVLCEIVDRGRLVHGMFYVQLWNMQGEIGGGQDILVRVHSECLTGYIFGSTRCDCRNQWALAMKQIEATGQGVLVYLRGHEGRGIGVGHKVRAYNPQGLNVYWQ</sequence>
<dbReference type="Pfam" id="PF00925">
    <property type="entry name" value="GTP_cyclohydro2"/>
    <property type="match status" value="1"/>
</dbReference>
<dbReference type="InterPro" id="IPR000422">
    <property type="entry name" value="DHBP_synthase_RibB"/>
</dbReference>
<evidence type="ECO:0000256" key="2">
    <source>
        <dbReference type="ARBA" id="ARBA00005520"/>
    </source>
</evidence>
<name>A0ABR2ABE9_9ROSI</name>
<evidence type="ECO:0000313" key="8">
    <source>
        <dbReference type="EMBL" id="KAK8489977.1"/>
    </source>
</evidence>
<protein>
    <recommendedName>
        <fullName evidence="4">3,4-dihydroxy-2-butanone-4-phosphate synthase</fullName>
        <ecNumber evidence="4">4.1.99.12</ecNumber>
    </recommendedName>
</protein>
<comment type="similarity">
    <text evidence="2">In the N-terminal section; belongs to the DHBP synthase family.</text>
</comment>
<dbReference type="EMBL" id="JBBPBN010000292">
    <property type="protein sequence ID" value="KAK8489977.1"/>
    <property type="molecule type" value="Genomic_DNA"/>
</dbReference>
<dbReference type="PANTHER" id="PTHR21327:SF18">
    <property type="entry name" value="3,4-DIHYDROXY-2-BUTANONE 4-PHOSPHATE SYNTHASE"/>
    <property type="match status" value="1"/>
</dbReference>
<dbReference type="InterPro" id="IPR032677">
    <property type="entry name" value="GTP_cyclohydro_II"/>
</dbReference>
<gene>
    <name evidence="8" type="ORF">V6N11_065400</name>
</gene>
<evidence type="ECO:0000313" key="9">
    <source>
        <dbReference type="Proteomes" id="UP001396334"/>
    </source>
</evidence>
<keyword evidence="6" id="KW-0479">Metal-binding</keyword>
<accession>A0ABR2ABE9</accession>
<dbReference type="Proteomes" id="UP001396334">
    <property type="component" value="Unassembled WGS sequence"/>
</dbReference>
<evidence type="ECO:0000259" key="7">
    <source>
        <dbReference type="Pfam" id="PF00925"/>
    </source>
</evidence>
<evidence type="ECO:0000256" key="3">
    <source>
        <dbReference type="ARBA" id="ARBA00008976"/>
    </source>
</evidence>
<proteinExistence type="inferred from homology"/>